<sequence length="316" mass="36129">MRKIFLLLFVLANLTFVQAQNTEKELAQNTEKAVKKLNDTIEKEGWKAKGTVSLLLNQSSFNNWIAGGEDSFSGTLGINYDFNYKKDDVTWDNKVLASYGILQTKNTDFSKKTDDRLEFNSIVGKRAFGEWYYSFFLNFRTQFTTGYIYGQDANGKEIRTEQTKFMSPGYLTVGPGIYWSKDENLKINFAPLTSKFTFVDNAYTSGIDRFTGLPYVDGAYFGVDEGKTMRYELGFYASVYYKLAIMTNVTAENTLNLYSNYLEDPQNVDINYSLNIIMKINKFLSANFAFQAIYDDNAFRGLQTRQVFGLGVNFGF</sequence>
<dbReference type="RefSeq" id="WP_179000736.1">
    <property type="nucleotide sequence ID" value="NZ_JBHSCO010000008.1"/>
</dbReference>
<proteinExistence type="predicted"/>
<feature type="chain" id="PRO_5045652818" evidence="1">
    <location>
        <begin position="20"/>
        <end position="316"/>
    </location>
</feature>
<keyword evidence="1" id="KW-0732">Signal</keyword>
<dbReference type="Proteomes" id="UP001595719">
    <property type="component" value="Unassembled WGS sequence"/>
</dbReference>
<dbReference type="Pfam" id="PF11276">
    <property type="entry name" value="DUF3078"/>
    <property type="match status" value="1"/>
</dbReference>
<evidence type="ECO:0000256" key="1">
    <source>
        <dbReference type="SAM" id="SignalP"/>
    </source>
</evidence>
<dbReference type="InterPro" id="IPR021428">
    <property type="entry name" value="DUF3078"/>
</dbReference>
<name>A0ABV8WF03_9FLAO</name>
<comment type="caution">
    <text evidence="2">The sequence shown here is derived from an EMBL/GenBank/DDBJ whole genome shotgun (WGS) entry which is preliminary data.</text>
</comment>
<protein>
    <submittedName>
        <fullName evidence="2">DUF3078 domain-containing protein</fullName>
    </submittedName>
</protein>
<feature type="signal peptide" evidence="1">
    <location>
        <begin position="1"/>
        <end position="19"/>
    </location>
</feature>
<dbReference type="EMBL" id="JBHSCO010000008">
    <property type="protein sequence ID" value="MFC4394030.1"/>
    <property type="molecule type" value="Genomic_DNA"/>
</dbReference>
<evidence type="ECO:0000313" key="3">
    <source>
        <dbReference type="Proteomes" id="UP001595719"/>
    </source>
</evidence>
<gene>
    <name evidence="2" type="ORF">ACFOY0_23760</name>
</gene>
<accession>A0ABV8WF03</accession>
<keyword evidence="3" id="KW-1185">Reference proteome</keyword>
<reference evidence="3" key="1">
    <citation type="journal article" date="2019" name="Int. J. Syst. Evol. Microbiol.">
        <title>The Global Catalogue of Microorganisms (GCM) 10K type strain sequencing project: providing services to taxonomists for standard genome sequencing and annotation.</title>
        <authorList>
            <consortium name="The Broad Institute Genomics Platform"/>
            <consortium name="The Broad Institute Genome Sequencing Center for Infectious Disease"/>
            <person name="Wu L."/>
            <person name="Ma J."/>
        </authorList>
    </citation>
    <scope>NUCLEOTIDE SEQUENCE [LARGE SCALE GENOMIC DNA]</scope>
    <source>
        <strain evidence="3">CGMCC 1.15345</strain>
    </source>
</reference>
<evidence type="ECO:0000313" key="2">
    <source>
        <dbReference type="EMBL" id="MFC4394030.1"/>
    </source>
</evidence>
<organism evidence="2 3">
    <name type="scientific">Flavobacterium quisquiliarum</name>
    <dbReference type="NCBI Taxonomy" id="1834436"/>
    <lineage>
        <taxon>Bacteria</taxon>
        <taxon>Pseudomonadati</taxon>
        <taxon>Bacteroidota</taxon>
        <taxon>Flavobacteriia</taxon>
        <taxon>Flavobacteriales</taxon>
        <taxon>Flavobacteriaceae</taxon>
        <taxon>Flavobacterium</taxon>
    </lineage>
</organism>